<evidence type="ECO:0000313" key="1">
    <source>
        <dbReference type="EMBL" id="CUN17071.1"/>
    </source>
</evidence>
<evidence type="ECO:0000313" key="2">
    <source>
        <dbReference type="Proteomes" id="UP000095598"/>
    </source>
</evidence>
<dbReference type="Proteomes" id="UP000095598">
    <property type="component" value="Unassembled WGS sequence"/>
</dbReference>
<name>A0A173UPX5_ANAHA</name>
<sequence length="224" mass="25890">MKGNISKINLRKEKSSISYSFLIMKNEFVLQGFIVFENLAETRGNIMIKPGGFQDTVDAPMVLLTGNVFQQYKDGQFRKGLYVKATIKIQSYVNDVRNEDGSTGKRYHQESFVQTLERVDPIPGDFDELSRFPNPINRGVLEGELVNIYRLSGNIVRMTILTIIDDRRSYVTCYRNMPNAQRVVDKLRVGDQLHLECYLTNQQKEHDGKIVHYQDVMIDRITIM</sequence>
<dbReference type="EMBL" id="CYXT01000033">
    <property type="protein sequence ID" value="CUN17071.1"/>
    <property type="molecule type" value="Genomic_DNA"/>
</dbReference>
<dbReference type="AlphaFoldDB" id="A0A173UPX5"/>
<accession>A0A173UPX5</accession>
<organism evidence="1 2">
    <name type="scientific">Anaerostipes hadrus</name>
    <dbReference type="NCBI Taxonomy" id="649756"/>
    <lineage>
        <taxon>Bacteria</taxon>
        <taxon>Bacillati</taxon>
        <taxon>Bacillota</taxon>
        <taxon>Clostridia</taxon>
        <taxon>Lachnospirales</taxon>
        <taxon>Lachnospiraceae</taxon>
        <taxon>Anaerostipes</taxon>
    </lineage>
</organism>
<protein>
    <submittedName>
        <fullName evidence="1">Uncharacterized protein</fullName>
    </submittedName>
</protein>
<proteinExistence type="predicted"/>
<gene>
    <name evidence="1" type="ORF">ERS852425_03079</name>
</gene>
<reference evidence="1 2" key="1">
    <citation type="submission" date="2015-09" db="EMBL/GenBank/DDBJ databases">
        <authorList>
            <consortium name="Pathogen Informatics"/>
        </authorList>
    </citation>
    <scope>NUCLEOTIDE SEQUENCE [LARGE SCALE GENOMIC DNA]</scope>
    <source>
        <strain evidence="1 2">2789STDY5608868</strain>
    </source>
</reference>